<keyword evidence="10" id="KW-0175">Coiled coil</keyword>
<dbReference type="PROSITE" id="PS50885">
    <property type="entry name" value="HAMP"/>
    <property type="match status" value="1"/>
</dbReference>
<dbReference type="Gene3D" id="1.10.287.130">
    <property type="match status" value="1"/>
</dbReference>
<keyword evidence="7 14" id="KW-0418">Kinase</keyword>
<dbReference type="EC" id="2.7.13.3" evidence="3"/>
<evidence type="ECO:0000256" key="5">
    <source>
        <dbReference type="ARBA" id="ARBA00022679"/>
    </source>
</evidence>
<evidence type="ECO:0000256" key="3">
    <source>
        <dbReference type="ARBA" id="ARBA00012438"/>
    </source>
</evidence>
<dbReference type="PANTHER" id="PTHR45436">
    <property type="entry name" value="SENSOR HISTIDINE KINASE YKOH"/>
    <property type="match status" value="1"/>
</dbReference>
<dbReference type="SUPFAM" id="SSF55874">
    <property type="entry name" value="ATPase domain of HSP90 chaperone/DNA topoisomerase II/histidine kinase"/>
    <property type="match status" value="1"/>
</dbReference>
<dbReference type="SUPFAM" id="SSF47384">
    <property type="entry name" value="Homodimeric domain of signal transducing histidine kinase"/>
    <property type="match status" value="1"/>
</dbReference>
<dbReference type="SMART" id="SM00387">
    <property type="entry name" value="HATPase_c"/>
    <property type="match status" value="1"/>
</dbReference>
<dbReference type="PANTHER" id="PTHR45436:SF8">
    <property type="entry name" value="HISTIDINE KINASE"/>
    <property type="match status" value="1"/>
</dbReference>
<evidence type="ECO:0000256" key="10">
    <source>
        <dbReference type="SAM" id="Coils"/>
    </source>
</evidence>
<dbReference type="PROSITE" id="PS50109">
    <property type="entry name" value="HIS_KIN"/>
    <property type="match status" value="1"/>
</dbReference>
<evidence type="ECO:0000256" key="4">
    <source>
        <dbReference type="ARBA" id="ARBA00022553"/>
    </source>
</evidence>
<dbReference type="STRING" id="693986.MOC_0237"/>
<evidence type="ECO:0000256" key="7">
    <source>
        <dbReference type="ARBA" id="ARBA00022777"/>
    </source>
</evidence>
<evidence type="ECO:0000256" key="1">
    <source>
        <dbReference type="ARBA" id="ARBA00000085"/>
    </source>
</evidence>
<dbReference type="Gene3D" id="3.30.565.10">
    <property type="entry name" value="Histidine kinase-like ATPase, C-terminal domain"/>
    <property type="match status" value="1"/>
</dbReference>
<feature type="domain" description="Histidine kinase" evidence="12">
    <location>
        <begin position="235"/>
        <end position="447"/>
    </location>
</feature>
<dbReference type="InterPro" id="IPR036890">
    <property type="entry name" value="HATPase_C_sf"/>
</dbReference>
<proteinExistence type="predicted"/>
<keyword evidence="5" id="KW-0808">Transferase</keyword>
<evidence type="ECO:0000256" key="8">
    <source>
        <dbReference type="ARBA" id="ARBA00022989"/>
    </source>
</evidence>
<keyword evidence="4" id="KW-0597">Phosphoprotein</keyword>
<dbReference type="CDD" id="cd00082">
    <property type="entry name" value="HisKA"/>
    <property type="match status" value="1"/>
</dbReference>
<dbReference type="Pfam" id="PF02518">
    <property type="entry name" value="HATPase_c"/>
    <property type="match status" value="1"/>
</dbReference>
<dbReference type="AlphaFoldDB" id="A0A089NKX4"/>
<dbReference type="Pfam" id="PF00672">
    <property type="entry name" value="HAMP"/>
    <property type="match status" value="1"/>
</dbReference>
<dbReference type="Proteomes" id="UP000029492">
    <property type="component" value="Chromosome"/>
</dbReference>
<dbReference type="InterPro" id="IPR036097">
    <property type="entry name" value="HisK_dim/P_sf"/>
</dbReference>
<dbReference type="CDD" id="cd06225">
    <property type="entry name" value="HAMP"/>
    <property type="match status" value="1"/>
</dbReference>
<reference evidence="14 15" key="1">
    <citation type="journal article" date="2014" name="PLoS ONE">
        <title>Genome Information of Methylobacterium oryzae, a Plant-Probiotic Methylotroph in the Phyllosphere.</title>
        <authorList>
            <person name="Kwak M.J."/>
            <person name="Jeong H."/>
            <person name="Madhaiyan M."/>
            <person name="Lee Y."/>
            <person name="Sa T.M."/>
            <person name="Oh T.K."/>
            <person name="Kim J.F."/>
        </authorList>
    </citation>
    <scope>NUCLEOTIDE SEQUENCE [LARGE SCALE GENOMIC DNA]</scope>
    <source>
        <strain evidence="14 15">CBMB20</strain>
    </source>
</reference>
<dbReference type="InterPro" id="IPR050428">
    <property type="entry name" value="TCS_sensor_his_kinase"/>
</dbReference>
<dbReference type="InterPro" id="IPR003661">
    <property type="entry name" value="HisK_dim/P_dom"/>
</dbReference>
<dbReference type="eggNOG" id="COG2205">
    <property type="taxonomic scope" value="Bacteria"/>
</dbReference>
<dbReference type="InterPro" id="IPR003660">
    <property type="entry name" value="HAMP_dom"/>
</dbReference>
<feature type="domain" description="HAMP" evidence="13">
    <location>
        <begin position="181"/>
        <end position="227"/>
    </location>
</feature>
<dbReference type="GO" id="GO:0005886">
    <property type="term" value="C:plasma membrane"/>
    <property type="evidence" value="ECO:0007669"/>
    <property type="project" value="TreeGrafter"/>
</dbReference>
<dbReference type="CDD" id="cd00075">
    <property type="entry name" value="HATPase"/>
    <property type="match status" value="1"/>
</dbReference>
<evidence type="ECO:0000256" key="11">
    <source>
        <dbReference type="SAM" id="Phobius"/>
    </source>
</evidence>
<protein>
    <recommendedName>
        <fullName evidence="3">histidine kinase</fullName>
        <ecNumber evidence="3">2.7.13.3</ecNumber>
    </recommendedName>
</protein>
<keyword evidence="6 11" id="KW-0812">Transmembrane</keyword>
<evidence type="ECO:0000259" key="13">
    <source>
        <dbReference type="PROSITE" id="PS50885"/>
    </source>
</evidence>
<accession>A0A089NKX4</accession>
<comment type="subcellular location">
    <subcellularLocation>
        <location evidence="2">Membrane</location>
    </subcellularLocation>
</comment>
<evidence type="ECO:0000259" key="12">
    <source>
        <dbReference type="PROSITE" id="PS50109"/>
    </source>
</evidence>
<dbReference type="InterPro" id="IPR003594">
    <property type="entry name" value="HATPase_dom"/>
</dbReference>
<dbReference type="InterPro" id="IPR005467">
    <property type="entry name" value="His_kinase_dom"/>
</dbReference>
<dbReference type="KEGG" id="mor:MOC_0237"/>
<keyword evidence="9" id="KW-0902">Two-component regulatory system</keyword>
<evidence type="ECO:0000313" key="15">
    <source>
        <dbReference type="Proteomes" id="UP000029492"/>
    </source>
</evidence>
<evidence type="ECO:0000256" key="6">
    <source>
        <dbReference type="ARBA" id="ARBA00022692"/>
    </source>
</evidence>
<organism evidence="14 15">
    <name type="scientific">Methylobacterium oryzae CBMB20</name>
    <dbReference type="NCBI Taxonomy" id="693986"/>
    <lineage>
        <taxon>Bacteria</taxon>
        <taxon>Pseudomonadati</taxon>
        <taxon>Pseudomonadota</taxon>
        <taxon>Alphaproteobacteria</taxon>
        <taxon>Hyphomicrobiales</taxon>
        <taxon>Methylobacteriaceae</taxon>
        <taxon>Methylobacterium</taxon>
    </lineage>
</organism>
<comment type="catalytic activity">
    <reaction evidence="1">
        <text>ATP + protein L-histidine = ADP + protein N-phospho-L-histidine.</text>
        <dbReference type="EC" id="2.7.13.3"/>
    </reaction>
</comment>
<keyword evidence="15" id="KW-1185">Reference proteome</keyword>
<keyword evidence="11" id="KW-0472">Membrane</keyword>
<dbReference type="HOGENOM" id="CLU_000445_89_6_5"/>
<evidence type="ECO:0000256" key="9">
    <source>
        <dbReference type="ARBA" id="ARBA00023012"/>
    </source>
</evidence>
<feature type="transmembrane region" description="Helical" evidence="11">
    <location>
        <begin position="12"/>
        <end position="35"/>
    </location>
</feature>
<dbReference type="GO" id="GO:0000155">
    <property type="term" value="F:phosphorelay sensor kinase activity"/>
    <property type="evidence" value="ECO:0007669"/>
    <property type="project" value="InterPro"/>
</dbReference>
<gene>
    <name evidence="14" type="ORF">MOC_0237</name>
</gene>
<feature type="transmembrane region" description="Helical" evidence="11">
    <location>
        <begin position="154"/>
        <end position="175"/>
    </location>
</feature>
<keyword evidence="8 11" id="KW-1133">Transmembrane helix</keyword>
<dbReference type="RefSeq" id="WP_043382161.1">
    <property type="nucleotide sequence ID" value="NZ_CP003811.1"/>
</dbReference>
<sequence length="461" mass="50448">MRLLEVRRTSGFRVACLFFATFGTASLALSAFLYVDTRSYGRKAAFEWVGWESKHLLGLSPRALRERIDASEDFAEGGRPLVLFGPDQTRRAGAPIPFPVTAPVGRPFILSQPTDHGTRALFSQLTELPSGEYVLVSRSAKDLETLEKALVETFVWGMIATIVIGLIGAVVFGAGSLRQNDAITKAVERIMRGDLSERLPTRGVSADLAHLTRVVNDMLDQLQRLMLEIKGVNENIAHDLRTPLTRVVGTLERSLRKADSVEAFRACNEDVLAEVKSIVVRFSALLRISEMEDRLRRSGFTEVDLGRLLEDAVEYYEPLAVERGIRMRWERPDGPCLVEGDRSLIFEAASNLIDNALKFTPAGGEVAVTLLQHPAGIRVVDTGCGIPADELSAVRARYRRGALKTDKSGFGIGLSLVDSIARLHSATFDIASDGAGCCVTFRWARTVANTPSIDLVPAPAL</sequence>
<feature type="coiled-coil region" evidence="10">
    <location>
        <begin position="208"/>
        <end position="235"/>
    </location>
</feature>
<dbReference type="EMBL" id="CP003811">
    <property type="protein sequence ID" value="AIQ87992.1"/>
    <property type="molecule type" value="Genomic_DNA"/>
</dbReference>
<name>A0A089NKX4_9HYPH</name>
<evidence type="ECO:0000313" key="14">
    <source>
        <dbReference type="EMBL" id="AIQ87992.1"/>
    </source>
</evidence>
<evidence type="ECO:0000256" key="2">
    <source>
        <dbReference type="ARBA" id="ARBA00004370"/>
    </source>
</evidence>
<dbReference type="SMART" id="SM00388">
    <property type="entry name" value="HisKA"/>
    <property type="match status" value="1"/>
</dbReference>